<dbReference type="Pfam" id="PF11271">
    <property type="entry name" value="PorA"/>
    <property type="match status" value="1"/>
</dbReference>
<proteinExistence type="predicted"/>
<dbReference type="KEGG" id="cted:CTEST_12285"/>
<keyword evidence="1" id="KW-0472">Membrane</keyword>
<keyword evidence="3" id="KW-1185">Reference proteome</keyword>
<gene>
    <name evidence="2" type="ORF">CTEST_12285</name>
</gene>
<dbReference type="RefSeq" id="WP_047253953.1">
    <property type="nucleotide sequence ID" value="NZ_CP011545.1"/>
</dbReference>
<organism evidence="2 3">
    <name type="scientific">Corynebacterium testudinoris</name>
    <dbReference type="NCBI Taxonomy" id="136857"/>
    <lineage>
        <taxon>Bacteria</taxon>
        <taxon>Bacillati</taxon>
        <taxon>Actinomycetota</taxon>
        <taxon>Actinomycetes</taxon>
        <taxon>Mycobacteriales</taxon>
        <taxon>Corynebacteriaceae</taxon>
        <taxon>Corynebacterium</taxon>
    </lineage>
</organism>
<keyword evidence="1" id="KW-1133">Transmembrane helix</keyword>
<dbReference type="Proteomes" id="UP000035540">
    <property type="component" value="Chromosome"/>
</dbReference>
<dbReference type="OrthoDB" id="153031at2"/>
<keyword evidence="1" id="KW-0812">Transmembrane</keyword>
<feature type="transmembrane region" description="Helical" evidence="1">
    <location>
        <begin position="18"/>
        <end position="41"/>
    </location>
</feature>
<dbReference type="InterPro" id="IPR021424">
    <property type="entry name" value="PorA"/>
</dbReference>
<dbReference type="PATRIC" id="fig|136857.5.peg.2426"/>
<evidence type="ECO:0000313" key="2">
    <source>
        <dbReference type="EMBL" id="AKK09863.1"/>
    </source>
</evidence>
<feature type="transmembrane region" description="Helical" evidence="1">
    <location>
        <begin position="361"/>
        <end position="382"/>
    </location>
</feature>
<dbReference type="STRING" id="136857.CTEST_12285"/>
<evidence type="ECO:0000256" key="1">
    <source>
        <dbReference type="SAM" id="Phobius"/>
    </source>
</evidence>
<evidence type="ECO:0000313" key="3">
    <source>
        <dbReference type="Proteomes" id="UP000035540"/>
    </source>
</evidence>
<sequence>MSHPAPARGESPLGGRRAILIIFLISGLLFFAGSTIPPLVINLMRPLPVGQSQSFATNPGPTLGLDPTAWRDQTIPAENADRPECQGESILEVPYSCLVIEGTSFYRQVTTTSETDKRSEVNVDSALTMFMFDAPVAEIQDHVRINRSTAYPVPEPVSSMRLVIPDADSGFDGSAFTRQGLQYFFPFPAERKSYDFFDRLTQETEPIDYVGEYEHNGLKAYEFTHTVEPRRLTPGMSQTFIPGSKTGSTSVDLTGLAEWFYTPEQLQRFGHSPTDLVSVTSYFTITRTFWVQPDTGTVIDYSERPHIFFAEDDAQARIFGTEPATAYTLYYSELQWDEATTSAQTALAEQGLQRLTLLQGFAYLAKAVAFVLAAWGVALVLLRRRAKETP</sequence>
<protein>
    <submittedName>
        <fullName evidence="2">Putative DUF3068 family protein</fullName>
    </submittedName>
</protein>
<reference evidence="3" key="2">
    <citation type="submission" date="2015-05" db="EMBL/GenBank/DDBJ databases">
        <title>Complete genome sequence of Corynebacterium testudinoris DSM 44614, recovered from necrotic lesions in the mouth of a tortoise.</title>
        <authorList>
            <person name="Ruckert C."/>
            <person name="Albersmeier A."/>
            <person name="Winkler A."/>
            <person name="Tauch A."/>
        </authorList>
    </citation>
    <scope>NUCLEOTIDE SEQUENCE [LARGE SCALE GENOMIC DNA]</scope>
    <source>
        <strain evidence="3">DSM 44614</strain>
    </source>
</reference>
<accession>A0A0G3HD34</accession>
<reference evidence="2 3" key="1">
    <citation type="journal article" date="2015" name="Genome Announc.">
        <title>Complete Genome Sequence of the Type Strain Corynebacterium testudinoris DSM 44614, Recovered from Necrotic Lesions in the Mouth of a Tortoise.</title>
        <authorList>
            <person name="Ruckert C."/>
            <person name="Kriete M."/>
            <person name="Jaenicke S."/>
            <person name="Winkler A."/>
            <person name="Tauch A."/>
        </authorList>
    </citation>
    <scope>NUCLEOTIDE SEQUENCE [LARGE SCALE GENOMIC DNA]</scope>
    <source>
        <strain evidence="2 3">DSM 44614</strain>
    </source>
</reference>
<dbReference type="AlphaFoldDB" id="A0A0G3HD34"/>
<dbReference type="EMBL" id="CP011545">
    <property type="protein sequence ID" value="AKK09863.1"/>
    <property type="molecule type" value="Genomic_DNA"/>
</dbReference>
<name>A0A0G3HD34_9CORY</name>